<proteinExistence type="predicted"/>
<feature type="region of interest" description="Disordered" evidence="1">
    <location>
        <begin position="100"/>
        <end position="129"/>
    </location>
</feature>
<protein>
    <submittedName>
        <fullName evidence="2">Uncharacterized protein</fullName>
    </submittedName>
</protein>
<organism evidence="2 3">
    <name type="scientific">Volvox africanus</name>
    <dbReference type="NCBI Taxonomy" id="51714"/>
    <lineage>
        <taxon>Eukaryota</taxon>
        <taxon>Viridiplantae</taxon>
        <taxon>Chlorophyta</taxon>
        <taxon>core chlorophytes</taxon>
        <taxon>Chlorophyceae</taxon>
        <taxon>CS clade</taxon>
        <taxon>Chlamydomonadales</taxon>
        <taxon>Volvocaceae</taxon>
        <taxon>Volvox</taxon>
    </lineage>
</organism>
<name>A0A8J4FB66_9CHLO</name>
<evidence type="ECO:0000313" key="3">
    <source>
        <dbReference type="Proteomes" id="UP000747399"/>
    </source>
</evidence>
<gene>
    <name evidence="2" type="ORF">Vafri_18448</name>
</gene>
<evidence type="ECO:0000256" key="1">
    <source>
        <dbReference type="SAM" id="MobiDB-lite"/>
    </source>
</evidence>
<feature type="compositionally biased region" description="Low complexity" evidence="1">
    <location>
        <begin position="100"/>
        <end position="115"/>
    </location>
</feature>
<evidence type="ECO:0000313" key="2">
    <source>
        <dbReference type="EMBL" id="GIL64552.1"/>
    </source>
</evidence>
<keyword evidence="3" id="KW-1185">Reference proteome</keyword>
<feature type="non-terminal residue" evidence="2">
    <location>
        <position position="191"/>
    </location>
</feature>
<dbReference type="AlphaFoldDB" id="A0A8J4FB66"/>
<comment type="caution">
    <text evidence="2">The sequence shown here is derived from an EMBL/GenBank/DDBJ whole genome shotgun (WGS) entry which is preliminary data.</text>
</comment>
<reference evidence="2" key="1">
    <citation type="journal article" date="2021" name="Proc. Natl. Acad. Sci. U.S.A.">
        <title>Three genomes in the algal genus Volvox reveal the fate of a haploid sex-determining region after a transition to homothallism.</title>
        <authorList>
            <person name="Yamamoto K."/>
            <person name="Hamaji T."/>
            <person name="Kawai-Toyooka H."/>
            <person name="Matsuzaki R."/>
            <person name="Takahashi F."/>
            <person name="Nishimura Y."/>
            <person name="Kawachi M."/>
            <person name="Noguchi H."/>
            <person name="Minakuchi Y."/>
            <person name="Umen J.G."/>
            <person name="Toyoda A."/>
            <person name="Nozaki H."/>
        </authorList>
    </citation>
    <scope>NUCLEOTIDE SEQUENCE</scope>
    <source>
        <strain evidence="2">NIES-3780</strain>
    </source>
</reference>
<dbReference type="Proteomes" id="UP000747399">
    <property type="component" value="Unassembled WGS sequence"/>
</dbReference>
<dbReference type="EMBL" id="BNCO01000067">
    <property type="protein sequence ID" value="GIL64552.1"/>
    <property type="molecule type" value="Genomic_DNA"/>
</dbReference>
<accession>A0A8J4FB66</accession>
<sequence length="191" mass="19675">MTMRSTAVVPLPSSSSLNVLRLEAWLLINTLAPSAPAHSEGDVSVALATGLALQAKPTSLSVSPTPADMELELTEDERSREDRARLSLPSVAAGTMVAGSAPGAASAAPGQGIPPDEQGRARSRWPARPLSESRNAELSMRWTTIVPVVVLPLAVANPSPWFPSAALSTAASSDVPAASSVAAHIFATCFT</sequence>